<sequence>MALRMNRFLKRLLQFFLLTSIAVDFTSTGPISALTHVTQTRGQGKQTSSEHPNAQRKEEEILTSVARDDDNTTDTNTTIGEYRAESAVDTPLPTDDYNYYEFNIKIAPGLAPMDAKQESPITTDISCWDCDEQKGKVTLRPCDRWSECELVAGKDV</sequence>
<dbReference type="PaxDb" id="121845-A0A1S3DRE8"/>
<keyword evidence="2" id="KW-0732">Signal</keyword>
<accession>A0A1S3DRE8</accession>
<evidence type="ECO:0000313" key="4">
    <source>
        <dbReference type="RefSeq" id="XP_008485893.1"/>
    </source>
</evidence>
<reference evidence="4" key="1">
    <citation type="submission" date="2025-08" db="UniProtKB">
        <authorList>
            <consortium name="RefSeq"/>
        </authorList>
    </citation>
    <scope>IDENTIFICATION</scope>
</reference>
<evidence type="ECO:0000256" key="1">
    <source>
        <dbReference type="SAM" id="MobiDB-lite"/>
    </source>
</evidence>
<feature type="compositionally biased region" description="Basic and acidic residues" evidence="1">
    <location>
        <begin position="53"/>
        <end position="70"/>
    </location>
</feature>
<feature type="chain" id="PRO_5010280754" evidence="2">
    <location>
        <begin position="29"/>
        <end position="156"/>
    </location>
</feature>
<dbReference type="AlphaFoldDB" id="A0A1S3DRE8"/>
<evidence type="ECO:0000313" key="3">
    <source>
        <dbReference type="Proteomes" id="UP000079169"/>
    </source>
</evidence>
<dbReference type="KEGG" id="dci:103522571"/>
<dbReference type="GeneID" id="103522571"/>
<dbReference type="RefSeq" id="XP_008485893.1">
    <property type="nucleotide sequence ID" value="XM_008487671.2"/>
</dbReference>
<feature type="region of interest" description="Disordered" evidence="1">
    <location>
        <begin position="38"/>
        <end position="77"/>
    </location>
</feature>
<dbReference type="Proteomes" id="UP000079169">
    <property type="component" value="Unplaced"/>
</dbReference>
<protein>
    <submittedName>
        <fullName evidence="4">Uncharacterized protein LOC103522571</fullName>
    </submittedName>
</protein>
<feature type="compositionally biased region" description="Polar residues" evidence="1">
    <location>
        <begin position="38"/>
        <end position="52"/>
    </location>
</feature>
<name>A0A1S3DRE8_DIACI</name>
<organism evidence="3 4">
    <name type="scientific">Diaphorina citri</name>
    <name type="common">Asian citrus psyllid</name>
    <dbReference type="NCBI Taxonomy" id="121845"/>
    <lineage>
        <taxon>Eukaryota</taxon>
        <taxon>Metazoa</taxon>
        <taxon>Ecdysozoa</taxon>
        <taxon>Arthropoda</taxon>
        <taxon>Hexapoda</taxon>
        <taxon>Insecta</taxon>
        <taxon>Pterygota</taxon>
        <taxon>Neoptera</taxon>
        <taxon>Paraneoptera</taxon>
        <taxon>Hemiptera</taxon>
        <taxon>Sternorrhyncha</taxon>
        <taxon>Psylloidea</taxon>
        <taxon>Psyllidae</taxon>
        <taxon>Diaphorininae</taxon>
        <taxon>Diaphorina</taxon>
    </lineage>
</organism>
<gene>
    <name evidence="4" type="primary">LOC103522571</name>
</gene>
<evidence type="ECO:0000256" key="2">
    <source>
        <dbReference type="SAM" id="SignalP"/>
    </source>
</evidence>
<feature type="signal peptide" evidence="2">
    <location>
        <begin position="1"/>
        <end position="28"/>
    </location>
</feature>
<keyword evidence="3" id="KW-1185">Reference proteome</keyword>
<proteinExistence type="predicted"/>